<dbReference type="AlphaFoldDB" id="A0A0N1I4T2"/>
<name>A0A0N1I4T2_PAPXU</name>
<evidence type="ECO:0000256" key="1">
    <source>
        <dbReference type="SAM" id="MobiDB-lite"/>
    </source>
</evidence>
<sequence length="623" mass="70450">MNIRNRTKDVGLALFKLDKLPLQKLRGKSTVGGSKDSSPEDANCKKCKHLIEKSFSIDREHVSRAVADKDEKKDKLETIVEHPLVEAEPRVEGIDAPPKLFGTERFKQPQDRRLQKSFDLSKLTGLDDLACKLMNVPPSQIDSKLLETCLTARVVDFDKSRTYPIVENFDCDVPEHIGQTIDGFCKDDKDTLQIGRYSNLTPLLYRSYDLHLESDSDEKSFKAESSHPLHLNADFKMSIEKDFLMHDLNLHSFPIRHEFIAYNMIVPPPLPPNDTSISSRMAYEEEIQESFRRDRTMPPYMREYKLGKKSQDASTVQDASEESYRNYLSTLSGSATFQESLGPGKVSTGKSTKQEIPLSQLLKQVRQRNKIAQEMAKKKLKFDASPFFSKSTCFPPLDLRPKSATCPPKACPPRKKETPPRKAMPCPPPKKPPCPPPKKGPCPVKSNPCDPCKPPPPCPAPKNPCGLYTGNKFKDTITLILCGFNPSNILRHTLGLPLLWNFSNNLVKDTRFHSLSTTSIANSKALKLKSSHDLWAKDTSDDYFKVSEILRISDLEKKQRDIESVYFARSYDPWAPIPSWPAIEKKEKKKLVCPKDGCKAPKVLPSKPCKEFPCSFNAADRKR</sequence>
<feature type="compositionally biased region" description="Pro residues" evidence="1">
    <location>
        <begin position="425"/>
        <end position="440"/>
    </location>
</feature>
<feature type="region of interest" description="Disordered" evidence="1">
    <location>
        <begin position="405"/>
        <end position="440"/>
    </location>
</feature>
<evidence type="ECO:0000313" key="3">
    <source>
        <dbReference type="Proteomes" id="UP000053268"/>
    </source>
</evidence>
<dbReference type="STRING" id="66420.A0A0N1I4T2"/>
<organism evidence="2 3">
    <name type="scientific">Papilio xuthus</name>
    <name type="common">Asian swallowtail butterfly</name>
    <dbReference type="NCBI Taxonomy" id="66420"/>
    <lineage>
        <taxon>Eukaryota</taxon>
        <taxon>Metazoa</taxon>
        <taxon>Ecdysozoa</taxon>
        <taxon>Arthropoda</taxon>
        <taxon>Hexapoda</taxon>
        <taxon>Insecta</taxon>
        <taxon>Pterygota</taxon>
        <taxon>Neoptera</taxon>
        <taxon>Endopterygota</taxon>
        <taxon>Lepidoptera</taxon>
        <taxon>Glossata</taxon>
        <taxon>Ditrysia</taxon>
        <taxon>Papilionoidea</taxon>
        <taxon>Papilionidae</taxon>
        <taxon>Papilioninae</taxon>
        <taxon>Papilio</taxon>
    </lineage>
</organism>
<dbReference type="Proteomes" id="UP000053268">
    <property type="component" value="Unassembled WGS sequence"/>
</dbReference>
<accession>A0A0N1I4T2</accession>
<gene>
    <name evidence="2" type="ORF">RR46_01093</name>
</gene>
<protein>
    <submittedName>
        <fullName evidence="2">Uncharacterized protein</fullName>
    </submittedName>
</protein>
<evidence type="ECO:0000313" key="2">
    <source>
        <dbReference type="EMBL" id="KPJ01315.1"/>
    </source>
</evidence>
<reference evidence="2 3" key="1">
    <citation type="journal article" date="2015" name="Nat. Commun.">
        <title>Outbred genome sequencing and CRISPR/Cas9 gene editing in butterflies.</title>
        <authorList>
            <person name="Li X."/>
            <person name="Fan D."/>
            <person name="Zhang W."/>
            <person name="Liu G."/>
            <person name="Zhang L."/>
            <person name="Zhao L."/>
            <person name="Fang X."/>
            <person name="Chen L."/>
            <person name="Dong Y."/>
            <person name="Chen Y."/>
            <person name="Ding Y."/>
            <person name="Zhao R."/>
            <person name="Feng M."/>
            <person name="Zhu Y."/>
            <person name="Feng Y."/>
            <person name="Jiang X."/>
            <person name="Zhu D."/>
            <person name="Xiang H."/>
            <person name="Feng X."/>
            <person name="Li S."/>
            <person name="Wang J."/>
            <person name="Zhang G."/>
            <person name="Kronforst M.R."/>
            <person name="Wang W."/>
        </authorList>
    </citation>
    <scope>NUCLEOTIDE SEQUENCE [LARGE SCALE GENOMIC DNA]</scope>
    <source>
        <strain evidence="2">Ya'a_city_454_Px</strain>
        <tissue evidence="2">Whole body</tissue>
    </source>
</reference>
<keyword evidence="3" id="KW-1185">Reference proteome</keyword>
<dbReference type="EMBL" id="KQ459348">
    <property type="protein sequence ID" value="KPJ01315.1"/>
    <property type="molecule type" value="Genomic_DNA"/>
</dbReference>
<proteinExistence type="predicted"/>